<dbReference type="BioCyc" id="AURANTIMONAS:SI859A1_02383-MONOMER"/>
<proteinExistence type="predicted"/>
<evidence type="ECO:0000313" key="5">
    <source>
        <dbReference type="Proteomes" id="UP000000321"/>
    </source>
</evidence>
<keyword evidence="2" id="KW-0812">Transmembrane</keyword>
<comment type="caution">
    <text evidence="4">The sequence shown here is derived from an EMBL/GenBank/DDBJ whole genome shotgun (WGS) entry which is preliminary data.</text>
</comment>
<feature type="region of interest" description="Disordered" evidence="1">
    <location>
        <begin position="273"/>
        <end position="293"/>
    </location>
</feature>
<dbReference type="Proteomes" id="UP000000321">
    <property type="component" value="Unassembled WGS sequence"/>
</dbReference>
<name>Q1YM14_AURMS</name>
<dbReference type="SUPFAM" id="SSF53300">
    <property type="entry name" value="vWA-like"/>
    <property type="match status" value="1"/>
</dbReference>
<gene>
    <name evidence="4" type="ORF">SI859A1_02383</name>
</gene>
<keyword evidence="2" id="KW-0472">Membrane</keyword>
<dbReference type="InterPro" id="IPR036465">
    <property type="entry name" value="vWFA_dom_sf"/>
</dbReference>
<feature type="domain" description="Putative Flp pilus-assembly TadG-like N-terminal" evidence="3">
    <location>
        <begin position="21"/>
        <end position="67"/>
    </location>
</feature>
<evidence type="ECO:0000259" key="3">
    <source>
        <dbReference type="Pfam" id="PF13400"/>
    </source>
</evidence>
<evidence type="ECO:0000256" key="2">
    <source>
        <dbReference type="SAM" id="Phobius"/>
    </source>
</evidence>
<organism evidence="4 5">
    <name type="scientific">Aurantimonas manganoxydans (strain ATCC BAA-1229 / DSM 21871 / SI85-9A1)</name>
    <dbReference type="NCBI Taxonomy" id="287752"/>
    <lineage>
        <taxon>Bacteria</taxon>
        <taxon>Pseudomonadati</taxon>
        <taxon>Pseudomonadota</taxon>
        <taxon>Alphaproteobacteria</taxon>
        <taxon>Hyphomicrobiales</taxon>
        <taxon>Aurantimonadaceae</taxon>
        <taxon>Aurantimonas</taxon>
    </lineage>
</organism>
<sequence>MHWRSMKPSALRSSFLRAKAGSIPVMTALMLVPMIVISGGAIDLIAHERLRSVLQDGLDRGVLAAASLTQTRPPRETIESFLKAAVTKGSYALDVKADELSNAKRVEASATAVTDTAFLRLIGIDKLTVEAHAEAEEKRKNIEISLLLDMSGSMRFDKSGSYPGPSGAMRINYLRPAAKSFMDMVLADGAEDYTTVSIVPYAGQVSIGPVLFDALARNRRQHDRSSCFQFGRNDFTLGVPDFANLPQTQHFTQANHHDALKKAGEAQITEPWWCPDDPHDPRPGTTPDFVAGEGKDTDRTSVSFLSNDREYLKRQIDNYKLYDGTGTPIALKWGLLLLDPAIQPMLREAARYRALSEELDIDARFSNRPASFTDPDTMKFLVLMTDGAISSQRIPKDASKPVQYYNNGSLNTDLYSVGDAERFAAALCTAAKQKNVIVFTIGFDVNDTAAKQMSNCASGAERFYRVNALDIQDAFKSIATAIQKIKLIG</sequence>
<evidence type="ECO:0000313" key="4">
    <source>
        <dbReference type="EMBL" id="EAS51567.1"/>
    </source>
</evidence>
<accession>Q1YM14</accession>
<protein>
    <recommendedName>
        <fullName evidence="3">Putative Flp pilus-assembly TadG-like N-terminal domain-containing protein</fullName>
    </recommendedName>
</protein>
<evidence type="ECO:0000256" key="1">
    <source>
        <dbReference type="SAM" id="MobiDB-lite"/>
    </source>
</evidence>
<dbReference type="AlphaFoldDB" id="Q1YM14"/>
<keyword evidence="2" id="KW-1133">Transmembrane helix</keyword>
<feature type="transmembrane region" description="Helical" evidence="2">
    <location>
        <begin position="21"/>
        <end position="42"/>
    </location>
</feature>
<dbReference type="EMBL" id="AAPJ01000001">
    <property type="protein sequence ID" value="EAS51567.1"/>
    <property type="molecule type" value="Genomic_DNA"/>
</dbReference>
<dbReference type="Gene3D" id="3.40.50.410">
    <property type="entry name" value="von Willebrand factor, type A domain"/>
    <property type="match status" value="1"/>
</dbReference>
<reference evidence="4 5" key="1">
    <citation type="journal article" date="2008" name="Appl. Environ. Microbiol.">
        <title>Genomic insights into Mn(II) oxidation by the marine alphaproteobacterium Aurantimonas sp. strain SI85-9A1.</title>
        <authorList>
            <person name="Dick G.J."/>
            <person name="Podell S."/>
            <person name="Johnson H.A."/>
            <person name="Rivera-Espinoza Y."/>
            <person name="Bernier-Latmani R."/>
            <person name="McCarthy J.K."/>
            <person name="Torpey J.W."/>
            <person name="Clement B.G."/>
            <person name="Gaasterland T."/>
            <person name="Tebo B.M."/>
        </authorList>
    </citation>
    <scope>NUCLEOTIDE SEQUENCE [LARGE SCALE GENOMIC DNA]</scope>
    <source>
        <strain evidence="4 5">SI85-9A1</strain>
    </source>
</reference>
<dbReference type="HOGENOM" id="CLU_026005_1_0_5"/>
<keyword evidence="5" id="KW-1185">Reference proteome</keyword>
<dbReference type="InterPro" id="IPR028087">
    <property type="entry name" value="Tad_N"/>
</dbReference>
<dbReference type="Pfam" id="PF13400">
    <property type="entry name" value="Tad"/>
    <property type="match status" value="1"/>
</dbReference>